<dbReference type="GeneID" id="16075713"/>
<feature type="compositionally biased region" description="Basic residues" evidence="1">
    <location>
        <begin position="1"/>
        <end position="11"/>
    </location>
</feature>
<protein>
    <recommendedName>
        <fullName evidence="4">Ubiquitin-like domain-containing protein</fullName>
    </recommendedName>
</protein>
<feature type="region of interest" description="Disordered" evidence="1">
    <location>
        <begin position="1"/>
        <end position="186"/>
    </location>
</feature>
<dbReference type="SUPFAM" id="SSF54236">
    <property type="entry name" value="Ubiquitin-like"/>
    <property type="match status" value="1"/>
</dbReference>
<name>F2U6Z7_SALR5</name>
<evidence type="ECO:0000313" key="3">
    <source>
        <dbReference type="Proteomes" id="UP000007799"/>
    </source>
</evidence>
<dbReference type="InParanoid" id="F2U6Z7"/>
<dbReference type="RefSeq" id="XP_004995133.1">
    <property type="nucleotide sequence ID" value="XM_004995076.1"/>
</dbReference>
<feature type="compositionally biased region" description="Pro residues" evidence="1">
    <location>
        <begin position="132"/>
        <end position="147"/>
    </location>
</feature>
<sequence length="271" mass="29040">MSRERGKRRTLRVQVERRDQQSQIAHTATDLSAYIPRHDDDDNDGDDDDGDDDDGGSGRDRLGRNAEGGSMHVHFAFPVDDSSATSGGGDKSAGQDTWPEAMDQMEPPTFEDSHIRHSTTGDRLVFVGGERVPPPPSRRAPTRPTPTPAATRPAPAPRPRPRPRNRPSAGGASSSSSLLLDASGGGSGAAADSMDVTILNNATHEHMSFTAFAATTVRDIKSYLLRAFDIPIDCQVLTLGDTELTSGARVFALGMNADDVIVLNTRDYTAM</sequence>
<gene>
    <name evidence="2" type="ORF">PTSG_04237</name>
</gene>
<dbReference type="EMBL" id="GL832963">
    <property type="protein sequence ID" value="EGD83629.1"/>
    <property type="molecule type" value="Genomic_DNA"/>
</dbReference>
<evidence type="ECO:0000313" key="2">
    <source>
        <dbReference type="EMBL" id="EGD83629.1"/>
    </source>
</evidence>
<evidence type="ECO:0000256" key="1">
    <source>
        <dbReference type="SAM" id="MobiDB-lite"/>
    </source>
</evidence>
<dbReference type="CDD" id="cd17039">
    <property type="entry name" value="Ubl_ubiquitin_like"/>
    <property type="match status" value="1"/>
</dbReference>
<reference evidence="2" key="1">
    <citation type="submission" date="2009-08" db="EMBL/GenBank/DDBJ databases">
        <title>Annotation of Salpingoeca rosetta.</title>
        <authorList>
            <consortium name="The Broad Institute Genome Sequencing Platform"/>
            <person name="Russ C."/>
            <person name="Cuomo C."/>
            <person name="Burger G."/>
            <person name="Gray M.W."/>
            <person name="Holland P.W.H."/>
            <person name="King N."/>
            <person name="Lang F.B.F."/>
            <person name="Roger A.J."/>
            <person name="Ruiz-Trillo I."/>
            <person name="Young S.K."/>
            <person name="Zeng Q."/>
            <person name="Gargeya S."/>
            <person name="Alvarado L."/>
            <person name="Berlin A."/>
            <person name="Chapman S.B."/>
            <person name="Chen Z."/>
            <person name="Freedman E."/>
            <person name="Gellesch M."/>
            <person name="Goldberg J."/>
            <person name="Griggs A."/>
            <person name="Gujja S."/>
            <person name="Heilman E."/>
            <person name="Heiman D."/>
            <person name="Howarth C."/>
            <person name="Mehta T."/>
            <person name="Neiman D."/>
            <person name="Pearson M."/>
            <person name="Roberts A."/>
            <person name="Saif S."/>
            <person name="Shea T."/>
            <person name="Shenoy N."/>
            <person name="Sisk P."/>
            <person name="Stolte C."/>
            <person name="Sykes S."/>
            <person name="White J."/>
            <person name="Yandava C."/>
            <person name="Haas B."/>
            <person name="Nusbaum C."/>
            <person name="Birren B."/>
        </authorList>
    </citation>
    <scope>NUCLEOTIDE SEQUENCE [LARGE SCALE GENOMIC DNA]</scope>
    <source>
        <strain evidence="2">ATCC 50818</strain>
    </source>
</reference>
<organism evidence="3">
    <name type="scientific">Salpingoeca rosetta (strain ATCC 50818 / BSB-021)</name>
    <dbReference type="NCBI Taxonomy" id="946362"/>
    <lineage>
        <taxon>Eukaryota</taxon>
        <taxon>Choanoflagellata</taxon>
        <taxon>Craspedida</taxon>
        <taxon>Salpingoecidae</taxon>
        <taxon>Salpingoeca</taxon>
    </lineage>
</organism>
<dbReference type="InterPro" id="IPR029071">
    <property type="entry name" value="Ubiquitin-like_domsf"/>
</dbReference>
<feature type="compositionally biased region" description="Low complexity" evidence="1">
    <location>
        <begin position="166"/>
        <end position="182"/>
    </location>
</feature>
<feature type="compositionally biased region" description="Polar residues" evidence="1">
    <location>
        <begin position="21"/>
        <end position="30"/>
    </location>
</feature>
<dbReference type="Proteomes" id="UP000007799">
    <property type="component" value="Unassembled WGS sequence"/>
</dbReference>
<dbReference type="KEGG" id="sre:PTSG_04237"/>
<dbReference type="AlphaFoldDB" id="F2U6Z7"/>
<evidence type="ECO:0008006" key="4">
    <source>
        <dbReference type="Google" id="ProtNLM"/>
    </source>
</evidence>
<keyword evidence="3" id="KW-1185">Reference proteome</keyword>
<feature type="compositionally biased region" description="Acidic residues" evidence="1">
    <location>
        <begin position="41"/>
        <end position="55"/>
    </location>
</feature>
<accession>F2U6Z7</accession>
<proteinExistence type="predicted"/>